<evidence type="ECO:0000259" key="2">
    <source>
        <dbReference type="PROSITE" id="PS51277"/>
    </source>
</evidence>
<evidence type="ECO:0000256" key="1">
    <source>
        <dbReference type="SAM" id="SignalP"/>
    </source>
</evidence>
<feature type="signal peptide" evidence="1">
    <location>
        <begin position="1"/>
        <end position="20"/>
    </location>
</feature>
<dbReference type="Proteomes" id="UP000324897">
    <property type="component" value="Unassembled WGS sequence"/>
</dbReference>
<dbReference type="Gramene" id="TVU06424">
    <property type="protein sequence ID" value="TVU06424"/>
    <property type="gene ID" value="EJB05_49637"/>
</dbReference>
<protein>
    <recommendedName>
        <fullName evidence="2">BURP domain-containing protein</fullName>
    </recommendedName>
</protein>
<organism evidence="3 4">
    <name type="scientific">Eragrostis curvula</name>
    <name type="common">weeping love grass</name>
    <dbReference type="NCBI Taxonomy" id="38414"/>
    <lineage>
        <taxon>Eukaryota</taxon>
        <taxon>Viridiplantae</taxon>
        <taxon>Streptophyta</taxon>
        <taxon>Embryophyta</taxon>
        <taxon>Tracheophyta</taxon>
        <taxon>Spermatophyta</taxon>
        <taxon>Magnoliopsida</taxon>
        <taxon>Liliopsida</taxon>
        <taxon>Poales</taxon>
        <taxon>Poaceae</taxon>
        <taxon>PACMAD clade</taxon>
        <taxon>Chloridoideae</taxon>
        <taxon>Eragrostideae</taxon>
        <taxon>Eragrostidinae</taxon>
        <taxon>Eragrostis</taxon>
    </lineage>
</organism>
<reference evidence="3 4" key="1">
    <citation type="journal article" date="2019" name="Sci. Rep.">
        <title>A high-quality genome of Eragrostis curvula grass provides insights into Poaceae evolution and supports new strategies to enhance forage quality.</title>
        <authorList>
            <person name="Carballo J."/>
            <person name="Santos B.A.C.M."/>
            <person name="Zappacosta D."/>
            <person name="Garbus I."/>
            <person name="Selva J.P."/>
            <person name="Gallo C.A."/>
            <person name="Diaz A."/>
            <person name="Albertini E."/>
            <person name="Caccamo M."/>
            <person name="Echenique V."/>
        </authorList>
    </citation>
    <scope>NUCLEOTIDE SEQUENCE [LARGE SCALE GENOMIC DNA]</scope>
    <source>
        <strain evidence="4">cv. Victoria</strain>
        <tissue evidence="3">Leaf</tissue>
    </source>
</reference>
<evidence type="ECO:0000313" key="4">
    <source>
        <dbReference type="Proteomes" id="UP000324897"/>
    </source>
</evidence>
<dbReference type="EMBL" id="RWGY01000051">
    <property type="protein sequence ID" value="TVU06424.1"/>
    <property type="molecule type" value="Genomic_DNA"/>
</dbReference>
<feature type="domain" description="BURP" evidence="2">
    <location>
        <begin position="129"/>
        <end position="347"/>
    </location>
</feature>
<feature type="chain" id="PRO_5023823132" description="BURP domain-containing protein" evidence="1">
    <location>
        <begin position="21"/>
        <end position="355"/>
    </location>
</feature>
<dbReference type="GO" id="GO:0009555">
    <property type="term" value="P:pollen development"/>
    <property type="evidence" value="ECO:0007669"/>
    <property type="project" value="TreeGrafter"/>
</dbReference>
<dbReference type="InterPro" id="IPR004873">
    <property type="entry name" value="BURP_dom"/>
</dbReference>
<comment type="caution">
    <text evidence="3">The sequence shown here is derived from an EMBL/GenBank/DDBJ whole genome shotgun (WGS) entry which is preliminary data.</text>
</comment>
<dbReference type="PANTHER" id="PTHR31236:SF36">
    <property type="entry name" value="BURP DOMAIN-CONTAINING PROTEIN"/>
    <property type="match status" value="1"/>
</dbReference>
<dbReference type="PANTHER" id="PTHR31236">
    <property type="entry name" value="BURP DOMAIN PROTEIN USPL1-LIKE"/>
    <property type="match status" value="1"/>
</dbReference>
<feature type="non-terminal residue" evidence="3">
    <location>
        <position position="1"/>
    </location>
</feature>
<proteinExistence type="predicted"/>
<dbReference type="PROSITE" id="PS51277">
    <property type="entry name" value="BURP"/>
    <property type="match status" value="1"/>
</dbReference>
<dbReference type="SMART" id="SM01045">
    <property type="entry name" value="BURP"/>
    <property type="match status" value="1"/>
</dbReference>
<gene>
    <name evidence="3" type="ORF">EJB05_49637</name>
</gene>
<dbReference type="OrthoDB" id="598161at2759"/>
<evidence type="ECO:0000313" key="3">
    <source>
        <dbReference type="EMBL" id="TVU06424.1"/>
    </source>
</evidence>
<accession>A0A5J9T595</accession>
<keyword evidence="4" id="KW-1185">Reference proteome</keyword>
<dbReference type="AlphaFoldDB" id="A0A5J9T595"/>
<keyword evidence="1" id="KW-0732">Signal</keyword>
<sequence>MVLLAVASLLVIQAQHLSDAGVSTAEVFWRTVLPDSPLPDSIRWLLHPDTNSESKGEVMNTGTSKDILSQQYPYFYFRYKGKSQKPPARNDILSQPYFYFRYKGSSSTHNKVTKQHEKAASATTRTVVFFREASVRVGEVLPIRFPPARRAPLGLLPRDVADSIPFLSAALPAALARLGVAASSAAETEMEETLGMCEMPSLAAGEAKFCATSLEAMVEGAMAGLGTRDVTPVTSPSLPRSGAPLQPYTVRAVRQIDGGGESRFVACHAGLYPYTVFMCHDTGAVRAYMADMEGARGGGKVTVAIVCHTDTSLWDPEHMSFRLLGTKPGGEPVCHFMPYGHIMFAKNNATTHSSA</sequence>
<dbReference type="InterPro" id="IPR044816">
    <property type="entry name" value="BURP"/>
</dbReference>
<name>A0A5J9T595_9POAL</name>
<dbReference type="Pfam" id="PF03181">
    <property type="entry name" value="BURP"/>
    <property type="match status" value="1"/>
</dbReference>